<dbReference type="InterPro" id="IPR036513">
    <property type="entry name" value="STAS_dom_sf"/>
</dbReference>
<dbReference type="InterPro" id="IPR002645">
    <property type="entry name" value="STAS_dom"/>
</dbReference>
<name>A0A402D1T2_9BACT</name>
<dbReference type="KEGG" id="ccot:CCAX7_007340"/>
<dbReference type="PROSITE" id="PS50801">
    <property type="entry name" value="STAS"/>
    <property type="match status" value="1"/>
</dbReference>
<dbReference type="SUPFAM" id="SSF52091">
    <property type="entry name" value="SpoIIaa-like"/>
    <property type="match status" value="1"/>
</dbReference>
<evidence type="ECO:0000313" key="2">
    <source>
        <dbReference type="Proteomes" id="UP000287394"/>
    </source>
</evidence>
<evidence type="ECO:0000313" key="1">
    <source>
        <dbReference type="EMBL" id="BDI28683.1"/>
    </source>
</evidence>
<dbReference type="RefSeq" id="WP_125206190.1">
    <property type="nucleotide sequence ID" value="NZ_AP025739.1"/>
</dbReference>
<accession>A0A402D1T2</accession>
<sequence length="120" mass="13132">MSIIQRLLGRVLLLRCDGPLDGAGLSPQDVLDRVRASGARVVVVDVTQSPYVDSNGIRWLLKLQGFLEDLGRQLRIAARRGAGVWRILTMMGPVTRRLQIFEGISGAWKARPAQSAPAQS</sequence>
<dbReference type="Proteomes" id="UP000287394">
    <property type="component" value="Chromosome"/>
</dbReference>
<dbReference type="Gene3D" id="3.30.750.24">
    <property type="entry name" value="STAS domain"/>
    <property type="match status" value="1"/>
</dbReference>
<dbReference type="Pfam" id="PF01740">
    <property type="entry name" value="STAS"/>
    <property type="match status" value="1"/>
</dbReference>
<keyword evidence="2" id="KW-1185">Reference proteome</keyword>
<reference evidence="1 2" key="1">
    <citation type="journal article" date="2019" name="Int. J. Syst. Evol. Microbiol.">
        <title>Capsulimonas corticalis gen. nov., sp. nov., an aerobic capsulated bacterium, of a novel bacterial order, Capsulimonadales ord. nov., of the class Armatimonadia of the phylum Armatimonadetes.</title>
        <authorList>
            <person name="Li J."/>
            <person name="Kudo C."/>
            <person name="Tonouchi A."/>
        </authorList>
    </citation>
    <scope>NUCLEOTIDE SEQUENCE [LARGE SCALE GENOMIC DNA]</scope>
    <source>
        <strain evidence="1 2">AX-7</strain>
    </source>
</reference>
<dbReference type="CDD" id="cd07043">
    <property type="entry name" value="STAS_anti-anti-sigma_factors"/>
    <property type="match status" value="1"/>
</dbReference>
<organism evidence="1 2">
    <name type="scientific">Capsulimonas corticalis</name>
    <dbReference type="NCBI Taxonomy" id="2219043"/>
    <lineage>
        <taxon>Bacteria</taxon>
        <taxon>Bacillati</taxon>
        <taxon>Armatimonadota</taxon>
        <taxon>Armatimonadia</taxon>
        <taxon>Capsulimonadales</taxon>
        <taxon>Capsulimonadaceae</taxon>
        <taxon>Capsulimonas</taxon>
    </lineage>
</organism>
<gene>
    <name evidence="1" type="ORF">CCAX7_007340</name>
</gene>
<proteinExistence type="predicted"/>
<dbReference type="AlphaFoldDB" id="A0A402D1T2"/>
<protein>
    <submittedName>
        <fullName evidence="1">Uncharacterized protein</fullName>
    </submittedName>
</protein>
<dbReference type="EMBL" id="AP025739">
    <property type="protein sequence ID" value="BDI28683.1"/>
    <property type="molecule type" value="Genomic_DNA"/>
</dbReference>